<dbReference type="EMBL" id="JANIIK010000035">
    <property type="protein sequence ID" value="KAJ3613324.1"/>
    <property type="molecule type" value="Genomic_DNA"/>
</dbReference>
<gene>
    <name evidence="1" type="ORF">NHX12_019574</name>
</gene>
<evidence type="ECO:0000313" key="2">
    <source>
        <dbReference type="Proteomes" id="UP001148018"/>
    </source>
</evidence>
<reference evidence="1" key="1">
    <citation type="submission" date="2022-07" db="EMBL/GenBank/DDBJ databases">
        <title>Chromosome-level genome of Muraenolepis orangiensis.</title>
        <authorList>
            <person name="Kim J."/>
        </authorList>
    </citation>
    <scope>NUCLEOTIDE SEQUENCE</scope>
    <source>
        <strain evidence="1">KU_S4_2022</strain>
        <tissue evidence="1">Muscle</tissue>
    </source>
</reference>
<keyword evidence="2" id="KW-1185">Reference proteome</keyword>
<organism evidence="1 2">
    <name type="scientific">Muraenolepis orangiensis</name>
    <name type="common">Patagonian moray cod</name>
    <dbReference type="NCBI Taxonomy" id="630683"/>
    <lineage>
        <taxon>Eukaryota</taxon>
        <taxon>Metazoa</taxon>
        <taxon>Chordata</taxon>
        <taxon>Craniata</taxon>
        <taxon>Vertebrata</taxon>
        <taxon>Euteleostomi</taxon>
        <taxon>Actinopterygii</taxon>
        <taxon>Neopterygii</taxon>
        <taxon>Teleostei</taxon>
        <taxon>Neoteleostei</taxon>
        <taxon>Acanthomorphata</taxon>
        <taxon>Zeiogadaria</taxon>
        <taxon>Gadariae</taxon>
        <taxon>Gadiformes</taxon>
        <taxon>Muraenolepidoidei</taxon>
        <taxon>Muraenolepididae</taxon>
        <taxon>Muraenolepis</taxon>
    </lineage>
</organism>
<comment type="caution">
    <text evidence="1">The sequence shown here is derived from an EMBL/GenBank/DDBJ whole genome shotgun (WGS) entry which is preliminary data.</text>
</comment>
<evidence type="ECO:0000313" key="1">
    <source>
        <dbReference type="EMBL" id="KAJ3613324.1"/>
    </source>
</evidence>
<dbReference type="Proteomes" id="UP001148018">
    <property type="component" value="Unassembled WGS sequence"/>
</dbReference>
<name>A0A9Q0EU28_9TELE</name>
<accession>A0A9Q0EU28</accession>
<dbReference type="AlphaFoldDB" id="A0A9Q0EU28"/>
<sequence length="161" mass="16324">MMAGVAPIQVHTKAHRSPRCHAYTVWVEPLVTRCSPGSNQNQSAPRLAPFGPHGASYFGLKGAALVSSSSSSFPQRVAPPGLAPPPHLLCGESLVPGGGGAARRRLQDRRVLEAGGGEGGGGRGCGVAERLLRGPFSSPGALGGAATGVAVEQLVSRVSKD</sequence>
<proteinExistence type="predicted"/>
<protein>
    <submittedName>
        <fullName evidence="1">Uncharacterized protein</fullName>
    </submittedName>
</protein>